<evidence type="ECO:0000259" key="2">
    <source>
        <dbReference type="Pfam" id="PF01370"/>
    </source>
</evidence>
<gene>
    <name evidence="3" type="ORF">BSOLF_1859</name>
</gene>
<dbReference type="Proteomes" id="UP000244338">
    <property type="component" value="Unassembled WGS sequence"/>
</dbReference>
<reference evidence="4" key="1">
    <citation type="journal article" date="2018" name="Sci. Rep.">
        <title>Lignite coal burning seam in the remote Altai Mountains harbors a hydrogen-driven thermophilic microbial community.</title>
        <authorList>
            <person name="Kadnikov V.V."/>
            <person name="Mardanov A.V."/>
            <person name="Ivasenko D.A."/>
            <person name="Antsiferov D.V."/>
            <person name="Beletsky A.V."/>
            <person name="Karnachuk O.V."/>
            <person name="Ravin N.V."/>
        </authorList>
    </citation>
    <scope>NUCLEOTIDE SEQUENCE [LARGE SCALE GENOMIC DNA]</scope>
</reference>
<dbReference type="PANTHER" id="PTHR43000">
    <property type="entry name" value="DTDP-D-GLUCOSE 4,6-DEHYDRATASE-RELATED"/>
    <property type="match status" value="1"/>
</dbReference>
<protein>
    <submittedName>
        <fullName evidence="3">dTDP-glucose 4,6-dehydratase</fullName>
    </submittedName>
</protein>
<dbReference type="SUPFAM" id="SSF51735">
    <property type="entry name" value="NAD(P)-binding Rossmann-fold domains"/>
    <property type="match status" value="1"/>
</dbReference>
<name>A0A2R6Y3S7_9BACL</name>
<dbReference type="EMBL" id="PEBX01000009">
    <property type="protein sequence ID" value="PTQ57308.1"/>
    <property type="molecule type" value="Genomic_DNA"/>
</dbReference>
<evidence type="ECO:0000313" key="3">
    <source>
        <dbReference type="EMBL" id="PTQ57308.1"/>
    </source>
</evidence>
<dbReference type="InterPro" id="IPR001509">
    <property type="entry name" value="Epimerase_deHydtase"/>
</dbReference>
<dbReference type="PRINTS" id="PR01713">
    <property type="entry name" value="NUCEPIMERASE"/>
</dbReference>
<evidence type="ECO:0000256" key="1">
    <source>
        <dbReference type="ARBA" id="ARBA00007637"/>
    </source>
</evidence>
<dbReference type="AlphaFoldDB" id="A0A2R6Y3S7"/>
<organism evidence="3 4">
    <name type="scientific">Candidatus Carbonibacillus altaicus</name>
    <dbReference type="NCBI Taxonomy" id="2163959"/>
    <lineage>
        <taxon>Bacteria</taxon>
        <taxon>Bacillati</taxon>
        <taxon>Bacillota</taxon>
        <taxon>Bacilli</taxon>
        <taxon>Bacillales</taxon>
        <taxon>Candidatus Carbonibacillus</taxon>
    </lineage>
</organism>
<comment type="similarity">
    <text evidence="1">Belongs to the NAD(P)-dependent epimerase/dehydratase family.</text>
</comment>
<feature type="domain" description="NAD-dependent epimerase/dehydratase" evidence="2">
    <location>
        <begin position="4"/>
        <end position="248"/>
    </location>
</feature>
<dbReference type="InterPro" id="IPR036291">
    <property type="entry name" value="NAD(P)-bd_dom_sf"/>
</dbReference>
<dbReference type="Gene3D" id="3.40.50.720">
    <property type="entry name" value="NAD(P)-binding Rossmann-like Domain"/>
    <property type="match status" value="1"/>
</dbReference>
<dbReference type="Gene3D" id="3.90.25.10">
    <property type="entry name" value="UDP-galactose 4-epimerase, domain 1"/>
    <property type="match status" value="1"/>
</dbReference>
<comment type="caution">
    <text evidence="3">The sequence shown here is derived from an EMBL/GenBank/DDBJ whole genome shotgun (WGS) entry which is preliminary data.</text>
</comment>
<sequence length="320" mass="36342">MKHALVTGGAGFIGSHLIDRLLEEGWAVTNIDNFDPFYDPAIKRQNITGHLNYPHYTLLELDIRNFAALDAALERQRAAYDVIVHLAAKAGVRPSIDDPIGYHMVNVIGTQHMLEIARKYRIQQFIFASSSSVYGVNPNVPWREDDCVLRPISPYASTKVSGELLGHVYSHLYGIRFIALRFFTVYGPRQRPDLAIHKFARLMLEGKPIPIYGDGSTRRDYTYIDDISEGVRRAMDYEASSYEIINLGNNQTVTLNEMVETLEMALSVKVARQYLSEQPGDVPATWADVNRAKRILHFRPKTPFEEGVKLFVEWLRANVT</sequence>
<dbReference type="Pfam" id="PF01370">
    <property type="entry name" value="Epimerase"/>
    <property type="match status" value="1"/>
</dbReference>
<accession>A0A2R6Y3S7</accession>
<proteinExistence type="inferred from homology"/>
<evidence type="ECO:0000313" key="4">
    <source>
        <dbReference type="Proteomes" id="UP000244338"/>
    </source>
</evidence>